<evidence type="ECO:0000313" key="1">
    <source>
        <dbReference type="EMBL" id="KAK3243163.1"/>
    </source>
</evidence>
<evidence type="ECO:0000313" key="2">
    <source>
        <dbReference type="Proteomes" id="UP001190700"/>
    </source>
</evidence>
<comment type="caution">
    <text evidence="1">The sequence shown here is derived from an EMBL/GenBank/DDBJ whole genome shotgun (WGS) entry which is preliminary data.</text>
</comment>
<accession>A0AAE0BUM9</accession>
<dbReference type="EMBL" id="LGRX02033079">
    <property type="protein sequence ID" value="KAK3243163.1"/>
    <property type="molecule type" value="Genomic_DNA"/>
</dbReference>
<protein>
    <submittedName>
        <fullName evidence="1">Uncharacterized protein</fullName>
    </submittedName>
</protein>
<dbReference type="AlphaFoldDB" id="A0AAE0BUM9"/>
<proteinExistence type="predicted"/>
<name>A0AAE0BUM9_9CHLO</name>
<reference evidence="1 2" key="1">
    <citation type="journal article" date="2015" name="Genome Biol. Evol.">
        <title>Comparative Genomics of a Bacterivorous Green Alga Reveals Evolutionary Causalities and Consequences of Phago-Mixotrophic Mode of Nutrition.</title>
        <authorList>
            <person name="Burns J.A."/>
            <person name="Paasch A."/>
            <person name="Narechania A."/>
            <person name="Kim E."/>
        </authorList>
    </citation>
    <scope>NUCLEOTIDE SEQUENCE [LARGE SCALE GENOMIC DNA]</scope>
    <source>
        <strain evidence="1 2">PLY_AMNH</strain>
    </source>
</reference>
<gene>
    <name evidence="1" type="ORF">CYMTET_47167</name>
</gene>
<keyword evidence="2" id="KW-1185">Reference proteome</keyword>
<organism evidence="1 2">
    <name type="scientific">Cymbomonas tetramitiformis</name>
    <dbReference type="NCBI Taxonomy" id="36881"/>
    <lineage>
        <taxon>Eukaryota</taxon>
        <taxon>Viridiplantae</taxon>
        <taxon>Chlorophyta</taxon>
        <taxon>Pyramimonadophyceae</taxon>
        <taxon>Pyramimonadales</taxon>
        <taxon>Pyramimonadaceae</taxon>
        <taxon>Cymbomonas</taxon>
    </lineage>
</organism>
<sequence length="421" mass="48433">MFAQQWTGHAYDGQYFTLGVPEEMCSLAGNCVDWTLPGWGGAHRLELVLGDTRQDKEGTVALPTVAWYSDLATKVSSQLSKVSYGKGYEEVRKIATDLKEKLYNPARFCETRFAQAERKVYLNFLRDWHIFQVRLQGRAKEFPADEETRELLKVLKNFEFVGLLMGVTDLLEHTMFLSLKLQTVNTLPWEHRQEMLNFEVLFKQLLKEFRAERLPTSHMSFFSEKVEEFRKGKFAGVSLLACTNKRLSFEYLMVQLGDWCEVVLHFYHTRIISDIPEQFAWMAECFDLRILISSPCPLSEQAQLDNLAKVHAWATDVGKIRLPSIEDLREQHLVLKQRLVTAFQTSPKYNMRWTGASGCVIMEDIFTDTSLYEGVSDWLYLFTHCSLKTICEEVVEGMGSTIDAHAIGDILVKENLGTFLL</sequence>
<dbReference type="Proteomes" id="UP001190700">
    <property type="component" value="Unassembled WGS sequence"/>
</dbReference>